<dbReference type="EMBL" id="NCKV01040505">
    <property type="protein sequence ID" value="RWS18382.1"/>
    <property type="molecule type" value="Genomic_DNA"/>
</dbReference>
<dbReference type="InterPro" id="IPR006619">
    <property type="entry name" value="PGRP_domain_met/bac"/>
</dbReference>
<dbReference type="Gene3D" id="3.40.80.10">
    <property type="entry name" value="Peptidoglycan recognition protein-like"/>
    <property type="match status" value="1"/>
</dbReference>
<dbReference type="PANTHER" id="PTHR11022">
    <property type="entry name" value="PEPTIDOGLYCAN RECOGNITION PROTEIN"/>
    <property type="match status" value="1"/>
</dbReference>
<dbReference type="InterPro" id="IPR036505">
    <property type="entry name" value="Amidase/PGRP_sf"/>
</dbReference>
<feature type="non-terminal residue" evidence="3">
    <location>
        <position position="112"/>
    </location>
</feature>
<dbReference type="VEuPathDB" id="VectorBase:LDEU013658"/>
<dbReference type="GO" id="GO:0009253">
    <property type="term" value="P:peptidoglycan catabolic process"/>
    <property type="evidence" value="ECO:0007669"/>
    <property type="project" value="InterPro"/>
</dbReference>
<organism evidence="3 4">
    <name type="scientific">Leptotrombidium deliense</name>
    <dbReference type="NCBI Taxonomy" id="299467"/>
    <lineage>
        <taxon>Eukaryota</taxon>
        <taxon>Metazoa</taxon>
        <taxon>Ecdysozoa</taxon>
        <taxon>Arthropoda</taxon>
        <taxon>Chelicerata</taxon>
        <taxon>Arachnida</taxon>
        <taxon>Acari</taxon>
        <taxon>Acariformes</taxon>
        <taxon>Trombidiformes</taxon>
        <taxon>Prostigmata</taxon>
        <taxon>Anystina</taxon>
        <taxon>Parasitengona</taxon>
        <taxon>Trombiculoidea</taxon>
        <taxon>Trombiculidae</taxon>
        <taxon>Leptotrombidium</taxon>
    </lineage>
</organism>
<evidence type="ECO:0000259" key="2">
    <source>
        <dbReference type="SMART" id="SM00701"/>
    </source>
</evidence>
<dbReference type="SUPFAM" id="SSF55846">
    <property type="entry name" value="N-acetylmuramoyl-L-alanine amidase-like"/>
    <property type="match status" value="1"/>
</dbReference>
<evidence type="ECO:0000256" key="1">
    <source>
        <dbReference type="ARBA" id="ARBA00007553"/>
    </source>
</evidence>
<dbReference type="SMART" id="SM00701">
    <property type="entry name" value="PGRP"/>
    <property type="match status" value="1"/>
</dbReference>
<feature type="domain" description="Peptidoglycan recognition protein family" evidence="2">
    <location>
        <begin position="17"/>
        <end position="112"/>
    </location>
</feature>
<dbReference type="InterPro" id="IPR015510">
    <property type="entry name" value="PGRP"/>
</dbReference>
<dbReference type="InterPro" id="IPR002502">
    <property type="entry name" value="Amidase_domain"/>
</dbReference>
<dbReference type="Proteomes" id="UP000288716">
    <property type="component" value="Unassembled WGS sequence"/>
</dbReference>
<name>A0A443RSX4_9ACAR</name>
<dbReference type="PANTHER" id="PTHR11022:SF41">
    <property type="entry name" value="PEPTIDOGLYCAN-RECOGNITION PROTEIN LC-RELATED"/>
    <property type="match status" value="1"/>
</dbReference>
<protein>
    <submittedName>
        <fullName evidence="3">Peptidoglycan recognition protein 2-like protein</fullName>
    </submittedName>
</protein>
<sequence length="112" mass="12734">MNGSLGIHDHKSACNGINFISRKEWNASEPKEPSVYINPVPHVFIHHSAGDFECSSFLQCSESVRRIQRFHQDDRGWDDIGYNWLIGGDGNVYEGRNWDKEGAHTLSFNKNG</sequence>
<dbReference type="AlphaFoldDB" id="A0A443RSX4"/>
<dbReference type="GO" id="GO:0008745">
    <property type="term" value="F:N-acetylmuramoyl-L-alanine amidase activity"/>
    <property type="evidence" value="ECO:0007669"/>
    <property type="project" value="InterPro"/>
</dbReference>
<dbReference type="STRING" id="299467.A0A443RSX4"/>
<comment type="caution">
    <text evidence="3">The sequence shown here is derived from an EMBL/GenBank/DDBJ whole genome shotgun (WGS) entry which is preliminary data.</text>
</comment>
<proteinExistence type="inferred from homology"/>
<comment type="similarity">
    <text evidence="1">Belongs to the N-acetylmuramoyl-L-alanine amidase 2 family.</text>
</comment>
<dbReference type="CDD" id="cd06583">
    <property type="entry name" value="PGRP"/>
    <property type="match status" value="1"/>
</dbReference>
<evidence type="ECO:0000313" key="3">
    <source>
        <dbReference type="EMBL" id="RWS18382.1"/>
    </source>
</evidence>
<accession>A0A443RSX4</accession>
<dbReference type="Pfam" id="PF01510">
    <property type="entry name" value="Amidase_2"/>
    <property type="match status" value="1"/>
</dbReference>
<dbReference type="GO" id="GO:0008270">
    <property type="term" value="F:zinc ion binding"/>
    <property type="evidence" value="ECO:0007669"/>
    <property type="project" value="InterPro"/>
</dbReference>
<keyword evidence="4" id="KW-1185">Reference proteome</keyword>
<evidence type="ECO:0000313" key="4">
    <source>
        <dbReference type="Proteomes" id="UP000288716"/>
    </source>
</evidence>
<reference evidence="3 4" key="1">
    <citation type="journal article" date="2018" name="Gigascience">
        <title>Genomes of trombidid mites reveal novel predicted allergens and laterally-transferred genes associated with secondary metabolism.</title>
        <authorList>
            <person name="Dong X."/>
            <person name="Chaisiri K."/>
            <person name="Xia D."/>
            <person name="Armstrong S.D."/>
            <person name="Fang Y."/>
            <person name="Donnelly M.J."/>
            <person name="Kadowaki T."/>
            <person name="McGarry J.W."/>
            <person name="Darby A.C."/>
            <person name="Makepeace B.L."/>
        </authorList>
    </citation>
    <scope>NUCLEOTIDE SEQUENCE [LARGE SCALE GENOMIC DNA]</scope>
    <source>
        <strain evidence="3">UoL-UT</strain>
    </source>
</reference>
<gene>
    <name evidence="3" type="ORF">B4U80_01189</name>
</gene>
<dbReference type="OrthoDB" id="10001926at2759"/>